<keyword evidence="1" id="KW-0812">Transmembrane</keyword>
<organism evidence="2 3">
    <name type="scientific">Formosa maritima</name>
    <dbReference type="NCBI Taxonomy" id="2592046"/>
    <lineage>
        <taxon>Bacteria</taxon>
        <taxon>Pseudomonadati</taxon>
        <taxon>Bacteroidota</taxon>
        <taxon>Flavobacteriia</taxon>
        <taxon>Flavobacteriales</taxon>
        <taxon>Flavobacteriaceae</taxon>
        <taxon>Formosa</taxon>
    </lineage>
</organism>
<dbReference type="AlphaFoldDB" id="A0A5D0GBF8"/>
<sequence length="107" mass="11875">MFAIHTATSQVLLSLIFGDKLNSTDLEFIIEGGLNWSAISGLDASYIFTTFILDFILFKVKKIHIFTNVLVKYKLGINKFSESDIEAAGVDLINEDGVYVDSVSIYS</sequence>
<reference evidence="2 3" key="1">
    <citation type="submission" date="2019-08" db="EMBL/GenBank/DDBJ databases">
        <title>Formosa sediminis sp. nov., isolated from marine sediment.</title>
        <authorList>
            <person name="Cao W.R."/>
        </authorList>
    </citation>
    <scope>NUCLEOTIDE SEQUENCE [LARGE SCALE GENOMIC DNA]</scope>
    <source>
        <strain evidence="2 3">1494</strain>
    </source>
</reference>
<protein>
    <submittedName>
        <fullName evidence="2">Uncharacterized protein</fullName>
    </submittedName>
</protein>
<comment type="caution">
    <text evidence="2">The sequence shown here is derived from an EMBL/GenBank/DDBJ whole genome shotgun (WGS) entry which is preliminary data.</text>
</comment>
<proteinExistence type="predicted"/>
<keyword evidence="1" id="KW-0472">Membrane</keyword>
<evidence type="ECO:0000313" key="2">
    <source>
        <dbReference type="EMBL" id="TYA56000.1"/>
    </source>
</evidence>
<keyword evidence="3" id="KW-1185">Reference proteome</keyword>
<keyword evidence="1" id="KW-1133">Transmembrane helix</keyword>
<dbReference type="RefSeq" id="WP_148454706.1">
    <property type="nucleotide sequence ID" value="NZ_VSFC01000032.1"/>
</dbReference>
<gene>
    <name evidence="2" type="ORF">FVF61_06870</name>
</gene>
<evidence type="ECO:0000313" key="3">
    <source>
        <dbReference type="Proteomes" id="UP000324550"/>
    </source>
</evidence>
<evidence type="ECO:0000256" key="1">
    <source>
        <dbReference type="SAM" id="Phobius"/>
    </source>
</evidence>
<name>A0A5D0GBF8_9FLAO</name>
<accession>A0A5D0GBF8</accession>
<dbReference type="OrthoDB" id="1120420at2"/>
<feature type="transmembrane region" description="Helical" evidence="1">
    <location>
        <begin position="34"/>
        <end position="58"/>
    </location>
</feature>
<dbReference type="Proteomes" id="UP000324550">
    <property type="component" value="Unassembled WGS sequence"/>
</dbReference>
<dbReference type="EMBL" id="VSFC01000032">
    <property type="protein sequence ID" value="TYA56000.1"/>
    <property type="molecule type" value="Genomic_DNA"/>
</dbReference>